<feature type="domain" description="YokE-like PH" evidence="2">
    <location>
        <begin position="44"/>
        <end position="144"/>
    </location>
</feature>
<reference evidence="4" key="1">
    <citation type="submission" date="2016-10" db="EMBL/GenBank/DDBJ databases">
        <authorList>
            <person name="Varghese N."/>
            <person name="Submissions S."/>
        </authorList>
    </citation>
    <scope>NUCLEOTIDE SEQUENCE [LARGE SCALE GENOMIC DNA]</scope>
    <source>
        <strain evidence="4">BS3775</strain>
    </source>
</reference>
<evidence type="ECO:0000259" key="1">
    <source>
        <dbReference type="Pfam" id="PF09851"/>
    </source>
</evidence>
<dbReference type="RefSeq" id="WP_139204844.1">
    <property type="nucleotide sequence ID" value="NZ_FNKJ01000004.1"/>
</dbReference>
<dbReference type="AlphaFoldDB" id="A0A1H1J5N7"/>
<dbReference type="EMBL" id="FNKJ01000004">
    <property type="protein sequence ID" value="SDR45249.1"/>
    <property type="molecule type" value="Genomic_DNA"/>
</dbReference>
<proteinExistence type="predicted"/>
<organism evidence="3 4">
    <name type="scientific">Pseudomonas moorei</name>
    <dbReference type="NCBI Taxonomy" id="395599"/>
    <lineage>
        <taxon>Bacteria</taxon>
        <taxon>Pseudomonadati</taxon>
        <taxon>Pseudomonadota</taxon>
        <taxon>Gammaproteobacteria</taxon>
        <taxon>Pseudomonadales</taxon>
        <taxon>Pseudomonadaceae</taxon>
        <taxon>Pseudomonas</taxon>
    </lineage>
</organism>
<evidence type="ECO:0000259" key="2">
    <source>
        <dbReference type="Pfam" id="PF14470"/>
    </source>
</evidence>
<gene>
    <name evidence="3" type="ORF">SAMN04490195_5798</name>
</gene>
<dbReference type="Pfam" id="PF09851">
    <property type="entry name" value="SHOCT"/>
    <property type="match status" value="1"/>
</dbReference>
<protein>
    <submittedName>
        <fullName evidence="3">Short C-terminal domain-containing protein</fullName>
    </submittedName>
</protein>
<dbReference type="InterPro" id="IPR039519">
    <property type="entry name" value="YokE-like_PH"/>
</dbReference>
<evidence type="ECO:0000313" key="3">
    <source>
        <dbReference type="EMBL" id="SDR45249.1"/>
    </source>
</evidence>
<accession>A0A1H1J5N7</accession>
<sequence>MENLEKYAELTRKADWEAICELNDVRLDSFGTKKEIKVLTNHLEAEEVVFALTSGIVKHSDSSNSSDFGSNTWLAVLTDQRFLFLDCAMLTSSVDTQSIRHDRVQAVSSSQGFLLGKIMVDLGSRVLTIDNCQKATVSVMATLANRWLQELNTRRQSSSPRVEAQQESPLDKLTKLANLRAMGALTDEEFNTVKAKIIAQF</sequence>
<dbReference type="InterPro" id="IPR018649">
    <property type="entry name" value="SHOCT"/>
</dbReference>
<dbReference type="Proteomes" id="UP000199570">
    <property type="component" value="Unassembled WGS sequence"/>
</dbReference>
<keyword evidence="4" id="KW-1185">Reference proteome</keyword>
<name>A0A1H1J5N7_9PSED</name>
<evidence type="ECO:0000313" key="4">
    <source>
        <dbReference type="Proteomes" id="UP000199570"/>
    </source>
</evidence>
<feature type="domain" description="SHOCT" evidence="1">
    <location>
        <begin position="171"/>
        <end position="197"/>
    </location>
</feature>
<dbReference type="OrthoDB" id="2307739at2"/>
<dbReference type="Pfam" id="PF14470">
    <property type="entry name" value="bPH_3"/>
    <property type="match status" value="1"/>
</dbReference>